<evidence type="ECO:0008006" key="5">
    <source>
        <dbReference type="Google" id="ProtNLM"/>
    </source>
</evidence>
<dbReference type="AlphaFoldDB" id="H6WNR6"/>
<dbReference type="GO" id="GO:0006094">
    <property type="term" value="P:gluconeogenesis"/>
    <property type="evidence" value="ECO:0007669"/>
    <property type="project" value="UniProtKB-KW"/>
</dbReference>
<accession>H6WNR6</accession>
<keyword evidence="1" id="KW-0312">Gluconeogenesis</keyword>
<organism evidence="4">
    <name type="scientific">uncultured Eggerthella sp. SMG5</name>
    <dbReference type="NCBI Taxonomy" id="1131820"/>
    <lineage>
        <taxon>Bacteria</taxon>
        <taxon>Bacillati</taxon>
        <taxon>Actinomycetota</taxon>
        <taxon>Coriobacteriia</taxon>
        <taxon>Eggerthellales</taxon>
        <taxon>Eggerthellaceae</taxon>
        <taxon>Eggerthella</taxon>
        <taxon>environmental samples</taxon>
    </lineage>
</organism>
<dbReference type="SUPFAM" id="SSF53697">
    <property type="entry name" value="SIS domain"/>
    <property type="match status" value="1"/>
</dbReference>
<reference evidence="4" key="1">
    <citation type="journal article" date="2012" name="ISME J.">
        <title>Functional metagenomics reveals novel salt tolerance loci from the human gut microbiome.</title>
        <authorList>
            <person name="Culligan E.P."/>
            <person name="Sleator R.D."/>
            <person name="Marchesi J.R."/>
            <person name="Hill C."/>
        </authorList>
    </citation>
    <scope>NUCLEOTIDE SEQUENCE</scope>
</reference>
<dbReference type="Pfam" id="PF00342">
    <property type="entry name" value="PGI"/>
    <property type="match status" value="1"/>
</dbReference>
<dbReference type="PROSITE" id="PS51463">
    <property type="entry name" value="P_GLUCOSE_ISOMERASE_3"/>
    <property type="match status" value="1"/>
</dbReference>
<dbReference type="GO" id="GO:0097367">
    <property type="term" value="F:carbohydrate derivative binding"/>
    <property type="evidence" value="ECO:0007669"/>
    <property type="project" value="InterPro"/>
</dbReference>
<dbReference type="GO" id="GO:0051156">
    <property type="term" value="P:glucose 6-phosphate metabolic process"/>
    <property type="evidence" value="ECO:0007669"/>
    <property type="project" value="TreeGrafter"/>
</dbReference>
<sequence length="586" mass="63652">MLPFGKIGRPMKEGQMIDFAIQGIYPPSLQALVDGKVASRVRCKDSSLYGFSEEAQQCAAEYMGWATLASEPPCPIDEIQDFADEMISRGLKTVILIGQGGSTQAPMTLTKYNKPDSSLVTFKTLDSVSAVRVRTILAECDPKTTLIIQSSKSGGTIEPTLVMKAVRTILAETLPEEEIPSHLIAITDPGSELEARAKEEGWAKVFSGEPTVGGRYSALSVFGLVPAALVGIDIKKVMESARNAEELCSADDLDNPASNLAAFLFDNYKNGRDKFSFFTPKRGRVLGLWIEQLVAESLGKNGFGILPNIEVDSLVLREDPHDRTVITYNTKTDLWDDRQNFSHALEFIDPAIPRMSFKVLNVEEVAAHFVMWEYAIAMVGYLMKVCPFDQPDVAVAKKEALSILANGARSPEFVEKGLAGIPVGDVEVHVSEALRESVEDESLVSALRALFGSIVSGDYFSLNAFLPFTGEGRREALEEIRHSVADRLGAASCLEIGPRYLHSTGQLHKGGPNEGVFLIISAEEPKDIAIEDSRAQSLGELAKAQASGDFAILSDRGRRCVQVHLPDNSAVSIRALVKASKEAINA</sequence>
<dbReference type="EMBL" id="JQ269598">
    <property type="protein sequence ID" value="AFA54847.1"/>
    <property type="molecule type" value="Genomic_DNA"/>
</dbReference>
<keyword evidence="2" id="KW-0324">Glycolysis</keyword>
<keyword evidence="3" id="KW-0413">Isomerase</keyword>
<dbReference type="GO" id="GO:0004347">
    <property type="term" value="F:glucose-6-phosphate isomerase activity"/>
    <property type="evidence" value="ECO:0007669"/>
    <property type="project" value="InterPro"/>
</dbReference>
<dbReference type="InterPro" id="IPR046348">
    <property type="entry name" value="SIS_dom_sf"/>
</dbReference>
<dbReference type="GO" id="GO:0006096">
    <property type="term" value="P:glycolytic process"/>
    <property type="evidence" value="ECO:0007669"/>
    <property type="project" value="UniProtKB-KW"/>
</dbReference>
<dbReference type="PANTHER" id="PTHR11469:SF1">
    <property type="entry name" value="GLUCOSE-6-PHOSPHATE ISOMERASE"/>
    <property type="match status" value="1"/>
</dbReference>
<dbReference type="Gene3D" id="3.40.50.10490">
    <property type="entry name" value="Glucose-6-phosphate isomerase like protein, domain 1"/>
    <property type="match status" value="3"/>
</dbReference>
<dbReference type="PANTHER" id="PTHR11469">
    <property type="entry name" value="GLUCOSE-6-PHOSPHATE ISOMERASE"/>
    <property type="match status" value="1"/>
</dbReference>
<evidence type="ECO:0000256" key="3">
    <source>
        <dbReference type="ARBA" id="ARBA00023235"/>
    </source>
</evidence>
<evidence type="ECO:0000313" key="4">
    <source>
        <dbReference type="EMBL" id="AFA54847.1"/>
    </source>
</evidence>
<dbReference type="InterPro" id="IPR001672">
    <property type="entry name" value="G6P_Isomerase"/>
</dbReference>
<dbReference type="GO" id="GO:0005829">
    <property type="term" value="C:cytosol"/>
    <property type="evidence" value="ECO:0007669"/>
    <property type="project" value="TreeGrafter"/>
</dbReference>
<evidence type="ECO:0000256" key="1">
    <source>
        <dbReference type="ARBA" id="ARBA00022432"/>
    </source>
</evidence>
<dbReference type="GO" id="GO:0048029">
    <property type="term" value="F:monosaccharide binding"/>
    <property type="evidence" value="ECO:0007669"/>
    <property type="project" value="TreeGrafter"/>
</dbReference>
<protein>
    <recommendedName>
        <fullName evidence="5">Glucose-6-phosphate isomerase</fullName>
    </recommendedName>
</protein>
<name>H6WNR6_9ACTN</name>
<evidence type="ECO:0000256" key="2">
    <source>
        <dbReference type="ARBA" id="ARBA00023152"/>
    </source>
</evidence>
<proteinExistence type="predicted"/>